<feature type="region of interest" description="Disordered" evidence="4">
    <location>
        <begin position="157"/>
        <end position="188"/>
    </location>
</feature>
<keyword evidence="7" id="KW-1185">Reference proteome</keyword>
<dbReference type="Proteomes" id="UP001479436">
    <property type="component" value="Unassembled WGS sequence"/>
</dbReference>
<comment type="similarity">
    <text evidence="1">Belongs to the AAA ATPase family.</text>
</comment>
<evidence type="ECO:0000256" key="2">
    <source>
        <dbReference type="ARBA" id="ARBA00022741"/>
    </source>
</evidence>
<dbReference type="PROSITE" id="PS00674">
    <property type="entry name" value="AAA"/>
    <property type="match status" value="1"/>
</dbReference>
<feature type="region of interest" description="Disordered" evidence="4">
    <location>
        <begin position="254"/>
        <end position="408"/>
    </location>
</feature>
<evidence type="ECO:0000313" key="7">
    <source>
        <dbReference type="Proteomes" id="UP001479436"/>
    </source>
</evidence>
<dbReference type="InterPro" id="IPR027417">
    <property type="entry name" value="P-loop_NTPase"/>
</dbReference>
<gene>
    <name evidence="6" type="primary">FIGNL1</name>
    <name evidence="6" type="ORF">K7432_012252</name>
</gene>
<dbReference type="InterPro" id="IPR003593">
    <property type="entry name" value="AAA+_ATPase"/>
</dbReference>
<feature type="compositionally biased region" description="Low complexity" evidence="4">
    <location>
        <begin position="374"/>
        <end position="383"/>
    </location>
</feature>
<dbReference type="Pfam" id="PF09336">
    <property type="entry name" value="Vps4_C"/>
    <property type="match status" value="1"/>
</dbReference>
<dbReference type="PANTHER" id="PTHR23074:SF17">
    <property type="entry name" value="FIDGETIN-LIKE PROTEIN 1"/>
    <property type="match status" value="1"/>
</dbReference>
<accession>A0ABR2WL70</accession>
<dbReference type="Gene3D" id="3.40.50.300">
    <property type="entry name" value="P-loop containing nucleotide triphosphate hydrolases"/>
    <property type="match status" value="1"/>
</dbReference>
<evidence type="ECO:0000313" key="6">
    <source>
        <dbReference type="EMBL" id="KAK9762221.1"/>
    </source>
</evidence>
<proteinExistence type="inferred from homology"/>
<dbReference type="InterPro" id="IPR015415">
    <property type="entry name" value="Spast_Vps4_C"/>
</dbReference>
<keyword evidence="3" id="KW-0067">ATP-binding</keyword>
<evidence type="ECO:0000259" key="5">
    <source>
        <dbReference type="SMART" id="SM00382"/>
    </source>
</evidence>
<dbReference type="Pfam" id="PF00004">
    <property type="entry name" value="AAA"/>
    <property type="match status" value="1"/>
</dbReference>
<evidence type="ECO:0000256" key="3">
    <source>
        <dbReference type="ARBA" id="ARBA00022840"/>
    </source>
</evidence>
<comment type="caution">
    <text evidence="6">The sequence shown here is derived from an EMBL/GenBank/DDBJ whole genome shotgun (WGS) entry which is preliminary data.</text>
</comment>
<evidence type="ECO:0000256" key="1">
    <source>
        <dbReference type="ARBA" id="ARBA00006914"/>
    </source>
</evidence>
<feature type="compositionally biased region" description="Polar residues" evidence="4">
    <location>
        <begin position="157"/>
        <end position="184"/>
    </location>
</feature>
<protein>
    <submittedName>
        <fullName evidence="6">Fidgetin-like protein 1</fullName>
    </submittedName>
</protein>
<dbReference type="PANTHER" id="PTHR23074">
    <property type="entry name" value="AAA DOMAIN-CONTAINING"/>
    <property type="match status" value="1"/>
</dbReference>
<dbReference type="InterPro" id="IPR003960">
    <property type="entry name" value="ATPase_AAA_CS"/>
</dbReference>
<dbReference type="InterPro" id="IPR050304">
    <property type="entry name" value="MT-severing_AAA_ATPase"/>
</dbReference>
<dbReference type="SMART" id="SM00382">
    <property type="entry name" value="AAA"/>
    <property type="match status" value="1"/>
</dbReference>
<dbReference type="SUPFAM" id="SSF52540">
    <property type="entry name" value="P-loop containing nucleoside triphosphate hydrolases"/>
    <property type="match status" value="1"/>
</dbReference>
<evidence type="ECO:0000256" key="4">
    <source>
        <dbReference type="SAM" id="MobiDB-lite"/>
    </source>
</evidence>
<dbReference type="Pfam" id="PF17862">
    <property type="entry name" value="AAA_lid_3"/>
    <property type="match status" value="1"/>
</dbReference>
<organism evidence="6 7">
    <name type="scientific">Basidiobolus ranarum</name>
    <dbReference type="NCBI Taxonomy" id="34480"/>
    <lineage>
        <taxon>Eukaryota</taxon>
        <taxon>Fungi</taxon>
        <taxon>Fungi incertae sedis</taxon>
        <taxon>Zoopagomycota</taxon>
        <taxon>Entomophthoromycotina</taxon>
        <taxon>Basidiobolomycetes</taxon>
        <taxon>Basidiobolales</taxon>
        <taxon>Basidiobolaceae</taxon>
        <taxon>Basidiobolus</taxon>
    </lineage>
</organism>
<dbReference type="InterPro" id="IPR041569">
    <property type="entry name" value="AAA_lid_3"/>
</dbReference>
<dbReference type="Gene3D" id="1.10.8.60">
    <property type="match status" value="1"/>
</dbReference>
<feature type="domain" description="AAA+ ATPase" evidence="5">
    <location>
        <begin position="470"/>
        <end position="607"/>
    </location>
</feature>
<feature type="compositionally biased region" description="Basic and acidic residues" evidence="4">
    <location>
        <begin position="254"/>
        <end position="263"/>
    </location>
</feature>
<keyword evidence="2" id="KW-0547">Nucleotide-binding</keyword>
<sequence>MDPVNTNKLHFFQKNIFSAEKLTPNENTEIPAEKQREATSCIRAALSLVDTEFLNTDPKIPDRGEAKVFVYEMLNKYSEMMTSRDFSSCPIAQKIEQNLQRKRERKGFFSKIKEAKSTLTLDKIPTLNCINTFPELVPLEISDIQKIMQKEVLRTQTSNPIPNTNTYKGSNGVQAPSTITQPNLPNYRGSLPKGNSTISSTESFHPHIEETQQVTHYFKPSNNENTFDKVDRFQGRFNPIVNSEATVNSRYQKKPFENTDRADTFPSKFSNGAGQTKRKYFDSSDNSDSEVDRSSEFVTAKQQLIVEHQKKQNSSFRGQTSSTRGGLNQNSAFPRKKALGTSGKRGKFITPFNNRNKTEEEEEEQFRTDFRIYNLNNNNVNRKPNSDGAKFNGGSGNNKDSKVDPEEPVDERLKNIEPRMIEMIMNEIMDRSLSITWEDIAGLEHAKNTIKEIVVWPMLRPDIFTGLRGPPKGLLLFGPPGTGKTLIGKCIASQSGATFFSISSSSLTSKWVGEGEKMVRALFTVARCHQPAVIFIDEIDSLLTQRTDGEVEASRRIKTEFLIQFDGCGTTTDEDRILIVGATNRPQEIDEAARRRFRKRLYIPLPESVGRCTIIKNLLKKQKNSLTEADIQEICRLTDGYSGSDMDGLCREAALGPIRSIGDICNISADDVRPVTFQDFMDALTQVRASVSDKDLEMYLQWNSEYGSLS</sequence>
<dbReference type="EMBL" id="JASJQH010001044">
    <property type="protein sequence ID" value="KAK9762221.1"/>
    <property type="molecule type" value="Genomic_DNA"/>
</dbReference>
<reference evidence="6 7" key="1">
    <citation type="submission" date="2023-04" db="EMBL/GenBank/DDBJ databases">
        <title>Genome of Basidiobolus ranarum AG-B5.</title>
        <authorList>
            <person name="Stajich J.E."/>
            <person name="Carter-House D."/>
            <person name="Gryganskyi A."/>
        </authorList>
    </citation>
    <scope>NUCLEOTIDE SEQUENCE [LARGE SCALE GENOMIC DNA]</scope>
    <source>
        <strain evidence="6 7">AG-B5</strain>
    </source>
</reference>
<feature type="compositionally biased region" description="Basic and acidic residues" evidence="4">
    <location>
        <begin position="399"/>
        <end position="408"/>
    </location>
</feature>
<name>A0ABR2WL70_9FUNG</name>
<feature type="compositionally biased region" description="Polar residues" evidence="4">
    <location>
        <begin position="312"/>
        <end position="332"/>
    </location>
</feature>
<dbReference type="InterPro" id="IPR003959">
    <property type="entry name" value="ATPase_AAA_core"/>
</dbReference>